<evidence type="ECO:0000256" key="4">
    <source>
        <dbReference type="ARBA" id="ARBA00023136"/>
    </source>
</evidence>
<reference evidence="8" key="1">
    <citation type="submission" date="2025-05" db="UniProtKB">
        <authorList>
            <consortium name="Ensembl"/>
        </authorList>
    </citation>
    <scope>IDENTIFICATION</scope>
</reference>
<dbReference type="AlphaFoldDB" id="A0A671PTM1"/>
<feature type="region of interest" description="Disordered" evidence="5">
    <location>
        <begin position="43"/>
        <end position="136"/>
    </location>
</feature>
<dbReference type="InterPro" id="IPR026966">
    <property type="entry name" value="Neurofascin/L1/NrCAM_C"/>
</dbReference>
<dbReference type="Proteomes" id="UP000472260">
    <property type="component" value="Unassembled WGS sequence"/>
</dbReference>
<organism evidence="8 9">
    <name type="scientific">Sinocyclocheilus anshuiensis</name>
    <dbReference type="NCBI Taxonomy" id="1608454"/>
    <lineage>
        <taxon>Eukaryota</taxon>
        <taxon>Metazoa</taxon>
        <taxon>Chordata</taxon>
        <taxon>Craniata</taxon>
        <taxon>Vertebrata</taxon>
        <taxon>Euteleostomi</taxon>
        <taxon>Actinopterygii</taxon>
        <taxon>Neopterygii</taxon>
        <taxon>Teleostei</taxon>
        <taxon>Ostariophysi</taxon>
        <taxon>Cypriniformes</taxon>
        <taxon>Cyprinidae</taxon>
        <taxon>Cyprininae</taxon>
        <taxon>Sinocyclocheilus</taxon>
    </lineage>
</organism>
<dbReference type="Ensembl" id="ENSSANT00000063373.1">
    <property type="protein sequence ID" value="ENSSANP00000059577.1"/>
    <property type="gene ID" value="ENSSANG00000029779.1"/>
</dbReference>
<feature type="transmembrane region" description="Helical" evidence="6">
    <location>
        <begin position="12"/>
        <end position="34"/>
    </location>
</feature>
<evidence type="ECO:0000256" key="6">
    <source>
        <dbReference type="SAM" id="Phobius"/>
    </source>
</evidence>
<evidence type="ECO:0000259" key="7">
    <source>
        <dbReference type="Pfam" id="PF13882"/>
    </source>
</evidence>
<name>A0A671PTM1_9TELE</name>
<evidence type="ECO:0000313" key="8">
    <source>
        <dbReference type="Ensembl" id="ENSSANP00000059578.1"/>
    </source>
</evidence>
<evidence type="ECO:0000256" key="2">
    <source>
        <dbReference type="ARBA" id="ARBA00022692"/>
    </source>
</evidence>
<proteinExistence type="predicted"/>
<keyword evidence="2 6" id="KW-0812">Transmembrane</keyword>
<feature type="domain" description="Neurofascin/L1/NrCAM C-terminal" evidence="7">
    <location>
        <begin position="35"/>
        <end position="118"/>
    </location>
</feature>
<keyword evidence="9" id="KW-1185">Reference proteome</keyword>
<accession>A0A671PTM1</accession>
<feature type="compositionally biased region" description="Basic and acidic residues" evidence="5">
    <location>
        <begin position="43"/>
        <end position="63"/>
    </location>
</feature>
<keyword evidence="3 6" id="KW-1133">Transmembrane helix</keyword>
<dbReference type="Ensembl" id="ENSSANT00000063376.1">
    <property type="protein sequence ID" value="ENSSANP00000059578.1"/>
    <property type="gene ID" value="ENSSANG00000029779.1"/>
</dbReference>
<dbReference type="Pfam" id="PF13882">
    <property type="entry name" value="Bravo_FIGEY"/>
    <property type="match status" value="1"/>
</dbReference>
<evidence type="ECO:0000256" key="3">
    <source>
        <dbReference type="ARBA" id="ARBA00022989"/>
    </source>
</evidence>
<evidence type="ECO:0000256" key="1">
    <source>
        <dbReference type="ARBA" id="ARBA00004167"/>
    </source>
</evidence>
<keyword evidence="4 6" id="KW-0472">Membrane</keyword>
<evidence type="ECO:0000256" key="5">
    <source>
        <dbReference type="SAM" id="MobiDB-lite"/>
    </source>
</evidence>
<protein>
    <recommendedName>
        <fullName evidence="7">Neurofascin/L1/NrCAM C-terminal domain-containing protein</fullName>
    </recommendedName>
</protein>
<comment type="subcellular location">
    <subcellularLocation>
        <location evidence="1">Membrane</location>
        <topology evidence="1">Single-pass membrane protein</topology>
    </subcellularLocation>
</comment>
<dbReference type="GO" id="GO:0016020">
    <property type="term" value="C:membrane"/>
    <property type="evidence" value="ECO:0007669"/>
    <property type="project" value="UniProtKB-SubCell"/>
</dbReference>
<sequence length="136" mass="14827">MVSPQVDIATQGWFIGLMSAIALLILILLIICFIKRNKGGKYPVKEKEDAHGDPEIQPMKDDDITFGEYSDEDHKPLKGSRTPSSGSVKRDGSDDSLVDSGDTQFNEDGSFIGQYSGRSDKEATPPSLVNAMNSFV</sequence>
<evidence type="ECO:0000313" key="9">
    <source>
        <dbReference type="Proteomes" id="UP000472260"/>
    </source>
</evidence>